<dbReference type="Proteomes" id="UP000790787">
    <property type="component" value="Chromosome 8"/>
</dbReference>
<gene>
    <name evidence="2" type="primary">LOC107828511</name>
</gene>
<dbReference type="KEGG" id="nta:107828511"/>
<evidence type="ECO:0000313" key="1">
    <source>
        <dbReference type="Proteomes" id="UP000790787"/>
    </source>
</evidence>
<dbReference type="PaxDb" id="4097-A0A1S4DD07"/>
<dbReference type="OrthoDB" id="1243050at2759"/>
<keyword evidence="1" id="KW-1185">Reference proteome</keyword>
<evidence type="ECO:0000313" key="2">
    <source>
        <dbReference type="RefSeq" id="XP_016511330.1"/>
    </source>
</evidence>
<protein>
    <submittedName>
        <fullName evidence="2">Uncharacterized protein LOC107828511</fullName>
    </submittedName>
</protein>
<organism evidence="1 2">
    <name type="scientific">Nicotiana tabacum</name>
    <name type="common">Common tobacco</name>
    <dbReference type="NCBI Taxonomy" id="4097"/>
    <lineage>
        <taxon>Eukaryota</taxon>
        <taxon>Viridiplantae</taxon>
        <taxon>Streptophyta</taxon>
        <taxon>Embryophyta</taxon>
        <taxon>Tracheophyta</taxon>
        <taxon>Spermatophyta</taxon>
        <taxon>Magnoliopsida</taxon>
        <taxon>eudicotyledons</taxon>
        <taxon>Gunneridae</taxon>
        <taxon>Pentapetalae</taxon>
        <taxon>asterids</taxon>
        <taxon>lamiids</taxon>
        <taxon>Solanales</taxon>
        <taxon>Solanaceae</taxon>
        <taxon>Nicotianoideae</taxon>
        <taxon>Nicotianeae</taxon>
        <taxon>Nicotiana</taxon>
    </lineage>
</organism>
<accession>A0A1S4DD07</accession>
<dbReference type="RefSeq" id="XP_016511330.1">
    <property type="nucleotide sequence ID" value="XM_016655844.2"/>
</dbReference>
<reference evidence="2" key="2">
    <citation type="submission" date="2025-08" db="UniProtKB">
        <authorList>
            <consortium name="RefSeq"/>
        </authorList>
    </citation>
    <scope>IDENTIFICATION</scope>
    <source>
        <tissue evidence="2">Leaf</tissue>
    </source>
</reference>
<dbReference type="AlphaFoldDB" id="A0A1S4DD07"/>
<reference evidence="1" key="1">
    <citation type="journal article" date="2014" name="Nat. Commun.">
        <title>The tobacco genome sequence and its comparison with those of tomato and potato.</title>
        <authorList>
            <person name="Sierro N."/>
            <person name="Battey J.N."/>
            <person name="Ouadi S."/>
            <person name="Bakaher N."/>
            <person name="Bovet L."/>
            <person name="Willig A."/>
            <person name="Goepfert S."/>
            <person name="Peitsch M.C."/>
            <person name="Ivanov N.V."/>
        </authorList>
    </citation>
    <scope>NUCLEOTIDE SEQUENCE [LARGE SCALE GENOMIC DNA]</scope>
</reference>
<name>A0A1S4DD07_TOBAC</name>
<dbReference type="GeneID" id="107828511"/>
<sequence>MASIELEGDAELSSEILPSTEAVEDLPLFETRVEAEGPPVGVSDSLQHDKPLASRLADVPSSSAHERGKGIAEDGYEKSFDFDAEEVRMMGEGFTQLKVRLEGSMRTIAVPMDRDLLVDTENVVPSLGPLYSDVEGKTLEKLDDTTLSMSIVGLPIKTVVLEIESIQRE</sequence>
<proteinExistence type="predicted"/>
<dbReference type="RefSeq" id="XP_016511330.1">
    <property type="nucleotide sequence ID" value="XM_016655844.1"/>
</dbReference>